<dbReference type="Proteomes" id="UP000824031">
    <property type="component" value="Unassembled WGS sequence"/>
</dbReference>
<reference evidence="1" key="1">
    <citation type="journal article" date="2021" name="PeerJ">
        <title>Extensive microbial diversity within the chicken gut microbiome revealed by metagenomics and culture.</title>
        <authorList>
            <person name="Gilroy R."/>
            <person name="Ravi A."/>
            <person name="Getino M."/>
            <person name="Pursley I."/>
            <person name="Horton D.L."/>
            <person name="Alikhan N.F."/>
            <person name="Baker D."/>
            <person name="Gharbi K."/>
            <person name="Hall N."/>
            <person name="Watson M."/>
            <person name="Adriaenssens E.M."/>
            <person name="Foster-Nyarko E."/>
            <person name="Jarju S."/>
            <person name="Secka A."/>
            <person name="Antonio M."/>
            <person name="Oren A."/>
            <person name="Chaudhuri R.R."/>
            <person name="La Ragione R."/>
            <person name="Hildebrand F."/>
            <person name="Pallen M.J."/>
        </authorList>
    </citation>
    <scope>NUCLEOTIDE SEQUENCE</scope>
    <source>
        <strain evidence="1">3436</strain>
    </source>
</reference>
<comment type="caution">
    <text evidence="1">The sequence shown here is derived from an EMBL/GenBank/DDBJ whole genome shotgun (WGS) entry which is preliminary data.</text>
</comment>
<organism evidence="1 2">
    <name type="scientific">Candidatus Gemmiger excrementavium</name>
    <dbReference type="NCBI Taxonomy" id="2838608"/>
    <lineage>
        <taxon>Bacteria</taxon>
        <taxon>Bacillati</taxon>
        <taxon>Bacillota</taxon>
        <taxon>Clostridia</taxon>
        <taxon>Eubacteriales</taxon>
        <taxon>Gemmiger</taxon>
    </lineage>
</organism>
<reference evidence="1" key="2">
    <citation type="submission" date="2021-04" db="EMBL/GenBank/DDBJ databases">
        <authorList>
            <person name="Gilroy R."/>
        </authorList>
    </citation>
    <scope>NUCLEOTIDE SEQUENCE</scope>
    <source>
        <strain evidence="1">3436</strain>
    </source>
</reference>
<name>A0A9D2F1H4_9FIRM</name>
<dbReference type="AlphaFoldDB" id="A0A9D2F1H4"/>
<evidence type="ECO:0000313" key="1">
    <source>
        <dbReference type="EMBL" id="HIZ47415.1"/>
    </source>
</evidence>
<gene>
    <name evidence="1" type="ORF">H9810_01670</name>
</gene>
<proteinExistence type="predicted"/>
<protein>
    <submittedName>
        <fullName evidence="1">Uncharacterized protein</fullName>
    </submittedName>
</protein>
<sequence>MKRSKITVAVGVLLGGLAAVCGGRAAARQEAAARANAQQVQELLAAARDLDLPVGIELEAVQICHQPVTSDCWQTYVFVVVRTDAAYEELKAQLENPPRYLTGETTPLKVLAWDTCSTADWAESMATPESARAGTRWVLSWLAPAADSGDRQLQEGPVTDLAGL</sequence>
<accession>A0A9D2F1H4</accession>
<evidence type="ECO:0000313" key="2">
    <source>
        <dbReference type="Proteomes" id="UP000824031"/>
    </source>
</evidence>
<dbReference type="EMBL" id="DXBO01000024">
    <property type="protein sequence ID" value="HIZ47415.1"/>
    <property type="molecule type" value="Genomic_DNA"/>
</dbReference>